<dbReference type="EMBL" id="NQMQ01000010">
    <property type="protein sequence ID" value="PAJ70170.1"/>
    <property type="molecule type" value="Genomic_DNA"/>
</dbReference>
<evidence type="ECO:0000256" key="1">
    <source>
        <dbReference type="SAM" id="MobiDB-lite"/>
    </source>
</evidence>
<feature type="domain" description="Solute-binding protein family 5" evidence="2">
    <location>
        <begin position="117"/>
        <end position="439"/>
    </location>
</feature>
<dbReference type="Gene3D" id="3.40.190.10">
    <property type="entry name" value="Periplasmic binding protein-like II"/>
    <property type="match status" value="1"/>
</dbReference>
<name>A0A269PDT4_9CORY</name>
<feature type="region of interest" description="Disordered" evidence="1">
    <location>
        <begin position="1"/>
        <end position="20"/>
    </location>
</feature>
<evidence type="ECO:0000313" key="3">
    <source>
        <dbReference type="EMBL" id="PAJ70170.1"/>
    </source>
</evidence>
<dbReference type="GO" id="GO:0015833">
    <property type="term" value="P:peptide transport"/>
    <property type="evidence" value="ECO:0007669"/>
    <property type="project" value="TreeGrafter"/>
</dbReference>
<dbReference type="InterPro" id="IPR000914">
    <property type="entry name" value="SBP_5_dom"/>
</dbReference>
<proteinExistence type="predicted"/>
<dbReference type="PANTHER" id="PTHR30290:SF65">
    <property type="entry name" value="MONOACYL PHOSPHATIDYLINOSITOL TETRAMANNOSIDE-BINDING PROTEIN LPQW-RELATED"/>
    <property type="match status" value="1"/>
</dbReference>
<dbReference type="AlphaFoldDB" id="A0A269PDT4"/>
<dbReference type="InterPro" id="IPR039424">
    <property type="entry name" value="SBP_5"/>
</dbReference>
<evidence type="ECO:0000313" key="4">
    <source>
        <dbReference type="Proteomes" id="UP000215771"/>
    </source>
</evidence>
<gene>
    <name evidence="3" type="ORF">CIG21_04775</name>
</gene>
<dbReference type="SUPFAM" id="SSF53850">
    <property type="entry name" value="Periplasmic binding protein-like II"/>
    <property type="match status" value="1"/>
</dbReference>
<sequence>MPQHGRTHRKTDGTRRGHQVGRGAVASLSAACLLAGTLTACSGGDEDLNGKLDEQHFGYQVSGPLLTTNAGSLEGTSTQAHRLSGRLYPGVFVPGPGGEMIPNTDLISAQPLPGPQRRVTYTISDNAVFSDGTPVTCTDYLLAFTAGQHPEIFGSHLPLFDDTEALDCTPGSKTFTVVFKEGRGDRWQDLFGAGTVLPAHAVARKAGKSIEELNAALQSEDPAQLAPIAQIWHHGFDFAQFDPELQVSFGPYVIESFGAQGEVNLVANEHYYGDRPAIDHLVIWPGTADSGELYRGGGLKVADLDDPNPAWFDVNAEDNQVDISTVVGQLSEMLTFPETGVWAIPENRQALSRCLDPRGVAAVSSEHVGVQVPPAPVHVLQQDDPLTSRVEDVAAPFMEVNIDEASVLNGMEVRVAYPYPNARQAAMVEAMRRSCEPAGVSIVDVTGEGKTLADLPHLATDEQGMQFVTDGEVDALLRPVDPMKEYPAAANRGNQVGNLRAQEHALWEQLPSVPLAAQPRTFAVNRGVGNVVPYTGLAGIGWNMDRWRIMPQDAIPSSSGGQQ</sequence>
<dbReference type="GO" id="GO:1904680">
    <property type="term" value="F:peptide transmembrane transporter activity"/>
    <property type="evidence" value="ECO:0007669"/>
    <property type="project" value="TreeGrafter"/>
</dbReference>
<accession>A0A269PDT4</accession>
<evidence type="ECO:0000259" key="2">
    <source>
        <dbReference type="Pfam" id="PF00496"/>
    </source>
</evidence>
<organism evidence="3 4">
    <name type="scientific">Corynebacterium hadale</name>
    <dbReference type="NCBI Taxonomy" id="2026255"/>
    <lineage>
        <taxon>Bacteria</taxon>
        <taxon>Bacillati</taxon>
        <taxon>Actinomycetota</taxon>
        <taxon>Actinomycetes</taxon>
        <taxon>Mycobacteriales</taxon>
        <taxon>Corynebacteriaceae</taxon>
        <taxon>Corynebacterium</taxon>
    </lineage>
</organism>
<dbReference type="PANTHER" id="PTHR30290">
    <property type="entry name" value="PERIPLASMIC BINDING COMPONENT OF ABC TRANSPORTER"/>
    <property type="match status" value="1"/>
</dbReference>
<protein>
    <submittedName>
        <fullName evidence="3">Peptide ABC transporter</fullName>
    </submittedName>
</protein>
<reference evidence="3 4" key="1">
    <citation type="submission" date="2017-08" db="EMBL/GenBank/DDBJ databases">
        <authorList>
            <person name="de Groot N.N."/>
        </authorList>
    </citation>
    <scope>NUCLEOTIDE SEQUENCE [LARGE SCALE GENOMIC DNA]</scope>
    <source>
        <strain evidence="3 4">NBT06-6</strain>
    </source>
</reference>
<comment type="caution">
    <text evidence="3">The sequence shown here is derived from an EMBL/GenBank/DDBJ whole genome shotgun (WGS) entry which is preliminary data.</text>
</comment>
<dbReference type="Pfam" id="PF00496">
    <property type="entry name" value="SBP_bac_5"/>
    <property type="match status" value="1"/>
</dbReference>
<dbReference type="Proteomes" id="UP000215771">
    <property type="component" value="Unassembled WGS sequence"/>
</dbReference>